<proteinExistence type="predicted"/>
<sequence length="146" mass="16081">MTLRGIDRLKGLMRRDRLPYVIVAAVIILVVSISMIQSLIKTSSIDAAQPTAAVETVGELEQTWTTSYAETTCSDWNSLMDDHQRYVAAADILTSARNKIDGGTGLPPESMISEFRRGITTVCVVPSMTLLEATYGLYTTEPRFHP</sequence>
<evidence type="ECO:0000313" key="2">
    <source>
        <dbReference type="EMBL" id="SKA87063.1"/>
    </source>
</evidence>
<organism evidence="2 3">
    <name type="scientific">Agreia bicolorata</name>
    <dbReference type="NCBI Taxonomy" id="110935"/>
    <lineage>
        <taxon>Bacteria</taxon>
        <taxon>Bacillati</taxon>
        <taxon>Actinomycetota</taxon>
        <taxon>Actinomycetes</taxon>
        <taxon>Micrococcales</taxon>
        <taxon>Microbacteriaceae</taxon>
        <taxon>Agreia</taxon>
    </lineage>
</organism>
<dbReference type="AlphaFoldDB" id="A0A1T4XC17"/>
<dbReference type="RefSeq" id="WP_078713578.1">
    <property type="nucleotide sequence ID" value="NZ_FUYG01000002.1"/>
</dbReference>
<name>A0A1T4XC17_9MICO</name>
<gene>
    <name evidence="2" type="ORF">SAMN06295879_1025</name>
</gene>
<evidence type="ECO:0000313" key="3">
    <source>
        <dbReference type="Proteomes" id="UP000189735"/>
    </source>
</evidence>
<keyword evidence="1" id="KW-1133">Transmembrane helix</keyword>
<reference evidence="3" key="1">
    <citation type="submission" date="2017-02" db="EMBL/GenBank/DDBJ databases">
        <authorList>
            <person name="Varghese N."/>
            <person name="Submissions S."/>
        </authorList>
    </citation>
    <scope>NUCLEOTIDE SEQUENCE [LARGE SCALE GENOMIC DNA]</scope>
    <source>
        <strain evidence="3">VKM Ac-2052</strain>
    </source>
</reference>
<keyword evidence="1" id="KW-0472">Membrane</keyword>
<dbReference type="Proteomes" id="UP000189735">
    <property type="component" value="Unassembled WGS sequence"/>
</dbReference>
<accession>A0A1T4XC17</accession>
<feature type="transmembrane region" description="Helical" evidence="1">
    <location>
        <begin position="20"/>
        <end position="40"/>
    </location>
</feature>
<protein>
    <submittedName>
        <fullName evidence="2">Uncharacterized protein</fullName>
    </submittedName>
</protein>
<dbReference type="EMBL" id="FUYG01000002">
    <property type="protein sequence ID" value="SKA87063.1"/>
    <property type="molecule type" value="Genomic_DNA"/>
</dbReference>
<evidence type="ECO:0000256" key="1">
    <source>
        <dbReference type="SAM" id="Phobius"/>
    </source>
</evidence>
<keyword evidence="1" id="KW-0812">Transmembrane</keyword>